<dbReference type="EC" id="3.1.3.48" evidence="2"/>
<dbReference type="Proteomes" id="UP001597045">
    <property type="component" value="Unassembled WGS sequence"/>
</dbReference>
<comment type="caution">
    <text evidence="2">The sequence shown here is derived from an EMBL/GenBank/DDBJ whole genome shotgun (WGS) entry which is preliminary data.</text>
</comment>
<proteinExistence type="predicted"/>
<keyword evidence="3" id="KW-1185">Reference proteome</keyword>
<evidence type="ECO:0000313" key="3">
    <source>
        <dbReference type="Proteomes" id="UP001597045"/>
    </source>
</evidence>
<gene>
    <name evidence="2" type="ORF">ACFQ1S_10025</name>
</gene>
<protein>
    <submittedName>
        <fullName evidence="2">Tyrosine-protein phosphatase</fullName>
        <ecNumber evidence="2">3.1.3.48</ecNumber>
    </submittedName>
</protein>
<dbReference type="InterPro" id="IPR000387">
    <property type="entry name" value="Tyr_Pase_dom"/>
</dbReference>
<reference evidence="3" key="1">
    <citation type="journal article" date="2019" name="Int. J. Syst. Evol. Microbiol.">
        <title>The Global Catalogue of Microorganisms (GCM) 10K type strain sequencing project: providing services to taxonomists for standard genome sequencing and annotation.</title>
        <authorList>
            <consortium name="The Broad Institute Genomics Platform"/>
            <consortium name="The Broad Institute Genome Sequencing Center for Infectious Disease"/>
            <person name="Wu L."/>
            <person name="Ma J."/>
        </authorList>
    </citation>
    <scope>NUCLEOTIDE SEQUENCE [LARGE SCALE GENOMIC DNA]</scope>
    <source>
        <strain evidence="3">JCM 31486</strain>
    </source>
</reference>
<evidence type="ECO:0000259" key="1">
    <source>
        <dbReference type="PROSITE" id="PS50056"/>
    </source>
</evidence>
<accession>A0ABW3M7H9</accession>
<dbReference type="InterPro" id="IPR029021">
    <property type="entry name" value="Prot-tyrosine_phosphatase-like"/>
</dbReference>
<dbReference type="GO" id="GO:0004725">
    <property type="term" value="F:protein tyrosine phosphatase activity"/>
    <property type="evidence" value="ECO:0007669"/>
    <property type="project" value="UniProtKB-EC"/>
</dbReference>
<feature type="domain" description="Tyrosine specific protein phosphatases" evidence="1">
    <location>
        <begin position="45"/>
        <end position="85"/>
    </location>
</feature>
<dbReference type="Pfam" id="PF13350">
    <property type="entry name" value="Y_phosphatase3"/>
    <property type="match status" value="1"/>
</dbReference>
<sequence>MFSVTSDQLQERVLHDEDDAEFWDHWGPNGTNLVCTPLYYRAFLDRYPDRIAEVFTAIARAEPGGVLYHCAAGRDRTGLISLVLLHLVGVEPEAIAADHSLSTERLAPAWADLGMADETMAIEKSITERDTTARESILNTLSGLDSAEYLRNSGLTSTDVEALRARLR</sequence>
<name>A0ABW3M7H9_9PSEU</name>
<dbReference type="Gene3D" id="3.90.190.10">
    <property type="entry name" value="Protein tyrosine phosphatase superfamily"/>
    <property type="match status" value="1"/>
</dbReference>
<dbReference type="EMBL" id="JBHTIS010000441">
    <property type="protein sequence ID" value="MFD1045877.1"/>
    <property type="molecule type" value="Genomic_DNA"/>
</dbReference>
<evidence type="ECO:0000313" key="2">
    <source>
        <dbReference type="EMBL" id="MFD1045877.1"/>
    </source>
</evidence>
<dbReference type="InterPro" id="IPR026893">
    <property type="entry name" value="Tyr/Ser_Pase_IphP-type"/>
</dbReference>
<dbReference type="PROSITE" id="PS50056">
    <property type="entry name" value="TYR_PHOSPHATASE_2"/>
    <property type="match status" value="1"/>
</dbReference>
<organism evidence="2 3">
    <name type="scientific">Kibdelosporangium lantanae</name>
    <dbReference type="NCBI Taxonomy" id="1497396"/>
    <lineage>
        <taxon>Bacteria</taxon>
        <taxon>Bacillati</taxon>
        <taxon>Actinomycetota</taxon>
        <taxon>Actinomycetes</taxon>
        <taxon>Pseudonocardiales</taxon>
        <taxon>Pseudonocardiaceae</taxon>
        <taxon>Kibdelosporangium</taxon>
    </lineage>
</organism>
<dbReference type="SUPFAM" id="SSF52799">
    <property type="entry name" value="(Phosphotyrosine protein) phosphatases II"/>
    <property type="match status" value="1"/>
</dbReference>
<keyword evidence="2" id="KW-0378">Hydrolase</keyword>